<feature type="short sequence motif" description="HXTX 2" evidence="2">
    <location>
        <begin position="124"/>
        <end position="127"/>
    </location>
</feature>
<dbReference type="Proteomes" id="UP000193391">
    <property type="component" value="Unassembled WGS sequence"/>
</dbReference>
<feature type="short sequence motif" description="HXTX 1" evidence="2">
    <location>
        <begin position="36"/>
        <end position="39"/>
    </location>
</feature>
<evidence type="ECO:0000256" key="2">
    <source>
        <dbReference type="HAMAP-Rule" id="MF_01940"/>
    </source>
</evidence>
<dbReference type="OrthoDB" id="9793819at2"/>
<comment type="function">
    <text evidence="2">Hydrolyzes RNA 2',3'-cyclic phosphodiester to an RNA 2'-phosphomonoester.</text>
</comment>
<dbReference type="HAMAP" id="MF_01940">
    <property type="entry name" value="RNA_CPDase"/>
    <property type="match status" value="1"/>
</dbReference>
<keyword evidence="4" id="KW-1185">Reference proteome</keyword>
<dbReference type="SUPFAM" id="SSF55144">
    <property type="entry name" value="LigT-like"/>
    <property type="match status" value="1"/>
</dbReference>
<dbReference type="InterPro" id="IPR009097">
    <property type="entry name" value="Cyclic_Pdiesterase"/>
</dbReference>
<dbReference type="PANTHER" id="PTHR35561">
    <property type="entry name" value="RNA 2',3'-CYCLIC PHOSPHODIESTERASE"/>
    <property type="match status" value="1"/>
</dbReference>
<dbReference type="NCBIfam" id="TIGR02258">
    <property type="entry name" value="2_5_ligase"/>
    <property type="match status" value="1"/>
</dbReference>
<feature type="active site" description="Proton acceptor" evidence="2">
    <location>
        <position position="124"/>
    </location>
</feature>
<evidence type="ECO:0000313" key="3">
    <source>
        <dbReference type="EMBL" id="OSQ40611.1"/>
    </source>
</evidence>
<organism evidence="3 4">
    <name type="scientific">Thalassospira mesophila</name>
    <dbReference type="NCBI Taxonomy" id="1293891"/>
    <lineage>
        <taxon>Bacteria</taxon>
        <taxon>Pseudomonadati</taxon>
        <taxon>Pseudomonadota</taxon>
        <taxon>Alphaproteobacteria</taxon>
        <taxon>Rhodospirillales</taxon>
        <taxon>Thalassospiraceae</taxon>
        <taxon>Thalassospira</taxon>
    </lineage>
</organism>
<dbReference type="GO" id="GO:0004113">
    <property type="term" value="F:2',3'-cyclic-nucleotide 3'-phosphodiesterase activity"/>
    <property type="evidence" value="ECO:0007669"/>
    <property type="project" value="InterPro"/>
</dbReference>
<keyword evidence="1 2" id="KW-0378">Hydrolase</keyword>
<dbReference type="GO" id="GO:0016874">
    <property type="term" value="F:ligase activity"/>
    <property type="evidence" value="ECO:0007669"/>
    <property type="project" value="UniProtKB-KW"/>
</dbReference>
<evidence type="ECO:0000313" key="4">
    <source>
        <dbReference type="Proteomes" id="UP000193391"/>
    </source>
</evidence>
<dbReference type="GO" id="GO:0008664">
    <property type="term" value="F:RNA 2',3'-cyclic 3'-phosphodiesterase activity"/>
    <property type="evidence" value="ECO:0007669"/>
    <property type="project" value="UniProtKB-EC"/>
</dbReference>
<dbReference type="RefSeq" id="WP_085579048.1">
    <property type="nucleotide sequence ID" value="NZ_JFKA01000001.1"/>
</dbReference>
<comment type="caution">
    <text evidence="3">The sequence shown here is derived from an EMBL/GenBank/DDBJ whole genome shotgun (WGS) entry which is preliminary data.</text>
</comment>
<proteinExistence type="inferred from homology"/>
<dbReference type="PANTHER" id="PTHR35561:SF1">
    <property type="entry name" value="RNA 2',3'-CYCLIC PHOSPHODIESTERASE"/>
    <property type="match status" value="1"/>
</dbReference>
<gene>
    <name evidence="3" type="ORF">TMES_02370</name>
</gene>
<feature type="active site" description="Proton donor" evidence="2">
    <location>
        <position position="36"/>
    </location>
</feature>
<dbReference type="Gene3D" id="3.90.1140.10">
    <property type="entry name" value="Cyclic phosphodiesterase"/>
    <property type="match status" value="1"/>
</dbReference>
<dbReference type="STRING" id="1293891.TMES_02370"/>
<protein>
    <recommendedName>
        <fullName evidence="2">RNA 2',3'-cyclic phosphodiesterase</fullName>
        <shortName evidence="2">RNA 2',3'-CPDase</shortName>
        <ecNumber evidence="2">3.1.4.58</ecNumber>
    </recommendedName>
</protein>
<reference evidence="3 4" key="1">
    <citation type="submission" date="2014-03" db="EMBL/GenBank/DDBJ databases">
        <title>The draft genome sequence of Thalassospira mesophila JCM 18969.</title>
        <authorList>
            <person name="Lai Q."/>
            <person name="Shao Z."/>
        </authorList>
    </citation>
    <scope>NUCLEOTIDE SEQUENCE [LARGE SCALE GENOMIC DNA]</scope>
    <source>
        <strain evidence="3 4">JCM 18969</strain>
    </source>
</reference>
<dbReference type="AlphaFoldDB" id="A0A1Y2L4L0"/>
<sequence>MRLFVGIPIPADIAEDLYPIARAMRGLDAQTPKNMHLTLKFIGNVDNGLTAAVIDDVLHHTRFTPFDLQIAGLGMFGTARKARILWAGVQPQPLLTQLAHRVEAALFRCDDISNQLDRRKFAPHITLGRNRSASRAAVGQAVVDHAGLPSRSFRVETFCLYQSISTGEGPVYQVMAHYGAGITRRPAASEKPSVSDVDAFADIDFTVGSER</sequence>
<comment type="similarity">
    <text evidence="2">Belongs to the 2H phosphoesterase superfamily. ThpR family.</text>
</comment>
<evidence type="ECO:0000256" key="1">
    <source>
        <dbReference type="ARBA" id="ARBA00022801"/>
    </source>
</evidence>
<dbReference type="Pfam" id="PF13563">
    <property type="entry name" value="2_5_RNA_ligase2"/>
    <property type="match status" value="1"/>
</dbReference>
<dbReference type="EC" id="3.1.4.58" evidence="2"/>
<dbReference type="EMBL" id="JFKA01000001">
    <property type="protein sequence ID" value="OSQ40611.1"/>
    <property type="molecule type" value="Genomic_DNA"/>
</dbReference>
<keyword evidence="3" id="KW-0436">Ligase</keyword>
<name>A0A1Y2L4L0_9PROT</name>
<accession>A0A1Y2L4L0</accession>
<dbReference type="InterPro" id="IPR004175">
    <property type="entry name" value="RNA_CPDase"/>
</dbReference>
<comment type="catalytic activity">
    <reaction evidence="2">
        <text>a 3'-end 2',3'-cyclophospho-ribonucleotide-RNA + H2O = a 3'-end 2'-phospho-ribonucleotide-RNA + H(+)</text>
        <dbReference type="Rhea" id="RHEA:11828"/>
        <dbReference type="Rhea" id="RHEA-COMP:10464"/>
        <dbReference type="Rhea" id="RHEA-COMP:17353"/>
        <dbReference type="ChEBI" id="CHEBI:15377"/>
        <dbReference type="ChEBI" id="CHEBI:15378"/>
        <dbReference type="ChEBI" id="CHEBI:83064"/>
        <dbReference type="ChEBI" id="CHEBI:173113"/>
        <dbReference type="EC" id="3.1.4.58"/>
    </reaction>
</comment>